<feature type="compositionally biased region" description="Basic and acidic residues" evidence="12">
    <location>
        <begin position="203"/>
        <end position="227"/>
    </location>
</feature>
<evidence type="ECO:0000256" key="9">
    <source>
        <dbReference type="ARBA" id="ARBA00023212"/>
    </source>
</evidence>
<comment type="subcellular location">
    <subcellularLocation>
        <location evidence="2">Cytoplasm</location>
        <location evidence="2">Cytoskeleton</location>
        <location evidence="2">Spindle</location>
    </subcellularLocation>
    <subcellularLocation>
        <location evidence="1">Nucleus</location>
    </subcellularLocation>
</comment>
<keyword evidence="9" id="KW-0206">Cytoskeleton</keyword>
<name>A0A2I4AJP5_AUSLI</name>
<keyword evidence="14" id="KW-1185">Reference proteome</keyword>
<dbReference type="PANTHER" id="PTHR15874">
    <property type="entry name" value="NUCLEOLAR AND SPINDLE-ASSOCIATED PROTEIN 1"/>
    <property type="match status" value="1"/>
</dbReference>
<keyword evidence="7" id="KW-0498">Mitosis</keyword>
<keyword evidence="6" id="KW-0493">Microtubule</keyword>
<dbReference type="STRING" id="52670.A0A2I4AJP5"/>
<protein>
    <submittedName>
        <fullName evidence="15">Nucleolar and spindle-associated protein 1</fullName>
    </submittedName>
</protein>
<dbReference type="GO" id="GO:0008017">
    <property type="term" value="F:microtubule binding"/>
    <property type="evidence" value="ECO:0007669"/>
    <property type="project" value="TreeGrafter"/>
</dbReference>
<evidence type="ECO:0000256" key="10">
    <source>
        <dbReference type="ARBA" id="ARBA00023242"/>
    </source>
</evidence>
<evidence type="ECO:0000256" key="7">
    <source>
        <dbReference type="ARBA" id="ARBA00022776"/>
    </source>
</evidence>
<dbReference type="GO" id="GO:0040001">
    <property type="term" value="P:establishment of mitotic spindle localization"/>
    <property type="evidence" value="ECO:0007669"/>
    <property type="project" value="InterPro"/>
</dbReference>
<dbReference type="GO" id="GO:0000281">
    <property type="term" value="P:mitotic cytokinesis"/>
    <property type="evidence" value="ECO:0007669"/>
    <property type="project" value="InterPro"/>
</dbReference>
<dbReference type="RefSeq" id="XP_013855708.1">
    <property type="nucleotide sequence ID" value="XM_014000254.1"/>
</dbReference>
<evidence type="ECO:0000313" key="15">
    <source>
        <dbReference type="RefSeq" id="XP_013855708.1"/>
    </source>
</evidence>
<gene>
    <name evidence="15" type="primary">nusap1</name>
</gene>
<dbReference type="InterPro" id="IPR003034">
    <property type="entry name" value="SAP_dom"/>
</dbReference>
<keyword evidence="4" id="KW-0963">Cytoplasm</keyword>
<reference evidence="15" key="1">
    <citation type="submission" date="2025-08" db="UniProtKB">
        <authorList>
            <consortium name="RefSeq"/>
        </authorList>
    </citation>
    <scope>IDENTIFICATION</scope>
</reference>
<evidence type="ECO:0000256" key="12">
    <source>
        <dbReference type="SAM" id="MobiDB-lite"/>
    </source>
</evidence>
<keyword evidence="11" id="KW-0131">Cell cycle</keyword>
<feature type="region of interest" description="Disordered" evidence="12">
    <location>
        <begin position="41"/>
        <end position="62"/>
    </location>
</feature>
<accession>A0A2I4AJP5</accession>
<feature type="compositionally biased region" description="Basic and acidic residues" evidence="12">
    <location>
        <begin position="400"/>
        <end position="424"/>
    </location>
</feature>
<evidence type="ECO:0000256" key="3">
    <source>
        <dbReference type="ARBA" id="ARBA00009702"/>
    </source>
</evidence>
<dbReference type="GO" id="GO:0005730">
    <property type="term" value="C:nucleolus"/>
    <property type="evidence" value="ECO:0007669"/>
    <property type="project" value="TreeGrafter"/>
</dbReference>
<dbReference type="GO" id="GO:0007076">
    <property type="term" value="P:mitotic chromosome condensation"/>
    <property type="evidence" value="ECO:0007669"/>
    <property type="project" value="TreeGrafter"/>
</dbReference>
<dbReference type="Pfam" id="PF02037">
    <property type="entry name" value="SAP"/>
    <property type="match status" value="1"/>
</dbReference>
<dbReference type="OrthoDB" id="3258416at2759"/>
<evidence type="ECO:0000256" key="2">
    <source>
        <dbReference type="ARBA" id="ARBA00004186"/>
    </source>
</evidence>
<feature type="region of interest" description="Disordered" evidence="12">
    <location>
        <begin position="197"/>
        <end position="270"/>
    </location>
</feature>
<keyword evidence="5" id="KW-0132">Cell division</keyword>
<dbReference type="GO" id="GO:0005874">
    <property type="term" value="C:microtubule"/>
    <property type="evidence" value="ECO:0007669"/>
    <property type="project" value="UniProtKB-KW"/>
</dbReference>
<evidence type="ECO:0000256" key="1">
    <source>
        <dbReference type="ARBA" id="ARBA00004123"/>
    </source>
</evidence>
<dbReference type="SMART" id="SM00513">
    <property type="entry name" value="SAP"/>
    <property type="match status" value="1"/>
</dbReference>
<feature type="compositionally biased region" description="Basic and acidic residues" evidence="12">
    <location>
        <begin position="78"/>
        <end position="89"/>
    </location>
</feature>
<evidence type="ECO:0000256" key="6">
    <source>
        <dbReference type="ARBA" id="ARBA00022701"/>
    </source>
</evidence>
<dbReference type="GO" id="GO:0003677">
    <property type="term" value="F:DNA binding"/>
    <property type="evidence" value="ECO:0007669"/>
    <property type="project" value="UniProtKB-KW"/>
</dbReference>
<evidence type="ECO:0000259" key="13">
    <source>
        <dbReference type="PROSITE" id="PS50800"/>
    </source>
</evidence>
<dbReference type="InParanoid" id="A0A2I4AJP5"/>
<keyword evidence="8" id="KW-0238">DNA-binding</keyword>
<feature type="domain" description="SAP" evidence="13">
    <location>
        <begin position="3"/>
        <end position="37"/>
    </location>
</feature>
<dbReference type="InterPro" id="IPR026756">
    <property type="entry name" value="NuSAP"/>
</dbReference>
<evidence type="ECO:0000256" key="8">
    <source>
        <dbReference type="ARBA" id="ARBA00023125"/>
    </source>
</evidence>
<comment type="similarity">
    <text evidence="3">Belongs to the NUSAP family.</text>
</comment>
<dbReference type="KEGG" id="alim:106511504"/>
<evidence type="ECO:0000313" key="14">
    <source>
        <dbReference type="Proteomes" id="UP000192220"/>
    </source>
</evidence>
<dbReference type="Pfam" id="PF16006">
    <property type="entry name" value="NUSAP"/>
    <property type="match status" value="1"/>
</dbReference>
<dbReference type="PANTHER" id="PTHR15874:SF1">
    <property type="entry name" value="NUCLEOLAR AND SPINDLE-ASSOCIATED PROTEIN 1"/>
    <property type="match status" value="1"/>
</dbReference>
<proteinExistence type="inferred from homology"/>
<feature type="region of interest" description="Disordered" evidence="12">
    <location>
        <begin position="369"/>
        <end position="424"/>
    </location>
</feature>
<dbReference type="FunCoup" id="A0A2I4AJP5">
    <property type="interactions" value="1363"/>
</dbReference>
<dbReference type="AlphaFoldDB" id="A0A2I4AJP5"/>
<dbReference type="GO" id="GO:0072686">
    <property type="term" value="C:mitotic spindle"/>
    <property type="evidence" value="ECO:0007669"/>
    <property type="project" value="TreeGrafter"/>
</dbReference>
<dbReference type="CTD" id="51203"/>
<organism evidence="14 15">
    <name type="scientific">Austrofundulus limnaeus</name>
    <name type="common">Annual killifish</name>
    <dbReference type="NCBI Taxonomy" id="52670"/>
    <lineage>
        <taxon>Eukaryota</taxon>
        <taxon>Metazoa</taxon>
        <taxon>Chordata</taxon>
        <taxon>Craniata</taxon>
        <taxon>Vertebrata</taxon>
        <taxon>Euteleostomi</taxon>
        <taxon>Actinopterygii</taxon>
        <taxon>Neopterygii</taxon>
        <taxon>Teleostei</taxon>
        <taxon>Neoteleostei</taxon>
        <taxon>Acanthomorphata</taxon>
        <taxon>Ovalentaria</taxon>
        <taxon>Atherinomorphae</taxon>
        <taxon>Cyprinodontiformes</taxon>
        <taxon>Rivulidae</taxon>
        <taxon>Austrofundulus</taxon>
    </lineage>
</organism>
<evidence type="ECO:0000256" key="11">
    <source>
        <dbReference type="ARBA" id="ARBA00023306"/>
    </source>
</evidence>
<keyword evidence="10" id="KW-0539">Nucleus</keyword>
<sequence length="438" mass="49618">MDLDSMKYSELRSLAKELGLKANGKADKLLKAIKHHYDQEKLKDLQDQDPVEEEDKNQVCEETAQDVCNVDMFVTTRRGKDNTNNRKLNDPAADCDLNITPEDGEKHDAQNKPCSAQGKKKRKLSSEQTASEAQSGRDQQPCSSQDQAPAGKEPKVLKGGRIPRYQRLHQKNKTNTPNFKKIHEAQFNKMESIETYVQRRTKQKETNRNSAKDLKESSDTQRSDVKAGVKTNLKRASMFSPVPVRKKPAEERGRQALQNKTTGKDVSFRPSLPFPCKTSVRFSEATRDNEFKGSLIKTPARMSPYVTSSTPLKQTAEPEKCHSVRISTFSTQKTPGLFVFTGNTSTLGTPGTQKKMNFDLKASLSRPLTYKPHKGKLKPFGEVKENTSANKPVVSNPRQDIYKQHKVQSRDDRRMKEVDNRRQKKERLLGARRGLVMN</sequence>
<evidence type="ECO:0000256" key="5">
    <source>
        <dbReference type="ARBA" id="ARBA00022618"/>
    </source>
</evidence>
<dbReference type="Proteomes" id="UP000192220">
    <property type="component" value="Unplaced"/>
</dbReference>
<evidence type="ECO:0000256" key="4">
    <source>
        <dbReference type="ARBA" id="ARBA00022490"/>
    </source>
</evidence>
<feature type="compositionally biased region" description="Polar residues" evidence="12">
    <location>
        <begin position="126"/>
        <end position="147"/>
    </location>
</feature>
<feature type="region of interest" description="Disordered" evidence="12">
    <location>
        <begin position="74"/>
        <end position="179"/>
    </location>
</feature>
<dbReference type="PROSITE" id="PS50800">
    <property type="entry name" value="SAP"/>
    <property type="match status" value="1"/>
</dbReference>